<sequence length="235" mass="26269">MNKPHDGAKHRSEPDHAAPVRFLRQVWRWVQEHKIISVTIAALFAIVPIWQGEYGLRMSARQHDESGPVYSWFMLDHVNPGIRFEGNVIISAPAYPIVVTNRGRTDGSIMGVDQIVDGRAERMTPCVPDFNEDGELNTARPVRPDSAKIRIPAEESALMILVAEETRTPYDPATGAVQHGAPFQVTDMLRIRTASGRQVESARIMDVPVETRTAYEYPQMDEALKACIAHVEDGM</sequence>
<evidence type="ECO:0000313" key="3">
    <source>
        <dbReference type="Proteomes" id="UP000288052"/>
    </source>
</evidence>
<protein>
    <submittedName>
        <fullName evidence="2">Uncharacterized protein</fullName>
    </submittedName>
</protein>
<evidence type="ECO:0000313" key="2">
    <source>
        <dbReference type="EMBL" id="RSX49793.1"/>
    </source>
</evidence>
<proteinExistence type="predicted"/>
<organism evidence="2 3">
    <name type="scientific">Bifidobacterium castoris</name>
    <dbReference type="NCBI Taxonomy" id="2306972"/>
    <lineage>
        <taxon>Bacteria</taxon>
        <taxon>Bacillati</taxon>
        <taxon>Actinomycetota</taxon>
        <taxon>Actinomycetes</taxon>
        <taxon>Bifidobacteriales</taxon>
        <taxon>Bifidobacteriaceae</taxon>
        <taxon>Bifidobacterium</taxon>
    </lineage>
</organism>
<name>A0A430FAD9_9BIFI</name>
<keyword evidence="1" id="KW-0472">Membrane</keyword>
<keyword evidence="1" id="KW-0812">Transmembrane</keyword>
<dbReference type="EMBL" id="QXGI01000001">
    <property type="protein sequence ID" value="RSX49793.1"/>
    <property type="molecule type" value="Genomic_DNA"/>
</dbReference>
<reference evidence="2 3" key="1">
    <citation type="submission" date="2018-09" db="EMBL/GenBank/DDBJ databases">
        <title>Characterization of the phylogenetic diversity of five novel species belonging to the genus Bifidobacterium.</title>
        <authorList>
            <person name="Lugli G.A."/>
            <person name="Duranti S."/>
            <person name="Milani C."/>
        </authorList>
    </citation>
    <scope>NUCLEOTIDE SEQUENCE [LARGE SCALE GENOMIC DNA]</scope>
    <source>
        <strain evidence="2 3">2020B</strain>
    </source>
</reference>
<keyword evidence="1" id="KW-1133">Transmembrane helix</keyword>
<accession>A0A430FAD9</accession>
<feature type="transmembrane region" description="Helical" evidence="1">
    <location>
        <begin position="35"/>
        <end position="52"/>
    </location>
</feature>
<evidence type="ECO:0000256" key="1">
    <source>
        <dbReference type="SAM" id="Phobius"/>
    </source>
</evidence>
<comment type="caution">
    <text evidence="2">The sequence shown here is derived from an EMBL/GenBank/DDBJ whole genome shotgun (WGS) entry which is preliminary data.</text>
</comment>
<dbReference type="Proteomes" id="UP000288052">
    <property type="component" value="Unassembled WGS sequence"/>
</dbReference>
<gene>
    <name evidence="2" type="ORF">D2E22_0254</name>
</gene>
<keyword evidence="3" id="KW-1185">Reference proteome</keyword>
<dbReference type="AlphaFoldDB" id="A0A430FAD9"/>